<evidence type="ECO:0000259" key="1">
    <source>
        <dbReference type="Pfam" id="PF07727"/>
    </source>
</evidence>
<protein>
    <recommendedName>
        <fullName evidence="1">Reverse transcriptase Ty1/copia-type domain-containing protein</fullName>
    </recommendedName>
</protein>
<sequence length="146" mass="16468">MAFSMIMLRKRSLWINWRVSLPLEKNKGYVISKGPSMASSKLSKAGTHILMKSYRDIISRTSMILVWTLVDPPKGIGPVGCKWVHKRKLGADGEVTAFKTRLVAKGYTQLLRVDFGETYSPMAMAKSIEILLAMQHGMTMIYGKWT</sequence>
<comment type="caution">
    <text evidence="2">The sequence shown here is derived from an EMBL/GenBank/DDBJ whole genome shotgun (WGS) entry which is preliminary data.</text>
</comment>
<dbReference type="AlphaFoldDB" id="A0AAW2QSK4"/>
<dbReference type="Pfam" id="PF07727">
    <property type="entry name" value="RVT_2"/>
    <property type="match status" value="1"/>
</dbReference>
<reference evidence="2" key="2">
    <citation type="journal article" date="2024" name="Plant">
        <title>Genomic evolution and insights into agronomic trait innovations of Sesamum species.</title>
        <authorList>
            <person name="Miao H."/>
            <person name="Wang L."/>
            <person name="Qu L."/>
            <person name="Liu H."/>
            <person name="Sun Y."/>
            <person name="Le M."/>
            <person name="Wang Q."/>
            <person name="Wei S."/>
            <person name="Zheng Y."/>
            <person name="Lin W."/>
            <person name="Duan Y."/>
            <person name="Cao H."/>
            <person name="Xiong S."/>
            <person name="Wang X."/>
            <person name="Wei L."/>
            <person name="Li C."/>
            <person name="Ma Q."/>
            <person name="Ju M."/>
            <person name="Zhao R."/>
            <person name="Li G."/>
            <person name="Mu C."/>
            <person name="Tian Q."/>
            <person name="Mei H."/>
            <person name="Zhang T."/>
            <person name="Gao T."/>
            <person name="Zhang H."/>
        </authorList>
    </citation>
    <scope>NUCLEOTIDE SEQUENCE</scope>
    <source>
        <strain evidence="2">G01</strain>
    </source>
</reference>
<proteinExistence type="predicted"/>
<dbReference type="EMBL" id="JACGWK010000002">
    <property type="protein sequence ID" value="KAL0370689.1"/>
    <property type="molecule type" value="Genomic_DNA"/>
</dbReference>
<accession>A0AAW2QSK4</accession>
<organism evidence="2">
    <name type="scientific">Sesamum angustifolium</name>
    <dbReference type="NCBI Taxonomy" id="2727405"/>
    <lineage>
        <taxon>Eukaryota</taxon>
        <taxon>Viridiplantae</taxon>
        <taxon>Streptophyta</taxon>
        <taxon>Embryophyta</taxon>
        <taxon>Tracheophyta</taxon>
        <taxon>Spermatophyta</taxon>
        <taxon>Magnoliopsida</taxon>
        <taxon>eudicotyledons</taxon>
        <taxon>Gunneridae</taxon>
        <taxon>Pentapetalae</taxon>
        <taxon>asterids</taxon>
        <taxon>lamiids</taxon>
        <taxon>Lamiales</taxon>
        <taxon>Pedaliaceae</taxon>
        <taxon>Sesamum</taxon>
    </lineage>
</organism>
<gene>
    <name evidence="2" type="ORF">Sangu_0387000</name>
</gene>
<reference evidence="2" key="1">
    <citation type="submission" date="2020-06" db="EMBL/GenBank/DDBJ databases">
        <authorList>
            <person name="Li T."/>
            <person name="Hu X."/>
            <person name="Zhang T."/>
            <person name="Song X."/>
            <person name="Zhang H."/>
            <person name="Dai N."/>
            <person name="Sheng W."/>
            <person name="Hou X."/>
            <person name="Wei L."/>
        </authorList>
    </citation>
    <scope>NUCLEOTIDE SEQUENCE</scope>
    <source>
        <strain evidence="2">G01</strain>
        <tissue evidence="2">Leaf</tissue>
    </source>
</reference>
<name>A0AAW2QSK4_9LAMI</name>
<feature type="domain" description="Reverse transcriptase Ty1/copia-type" evidence="1">
    <location>
        <begin position="66"/>
        <end position="135"/>
    </location>
</feature>
<dbReference type="InterPro" id="IPR013103">
    <property type="entry name" value="RVT_2"/>
</dbReference>
<evidence type="ECO:0000313" key="2">
    <source>
        <dbReference type="EMBL" id="KAL0370689.1"/>
    </source>
</evidence>